<protein>
    <submittedName>
        <fullName evidence="13">Uncharacterized protein</fullName>
    </submittedName>
</protein>
<dbReference type="Pfam" id="PF01663">
    <property type="entry name" value="Phosphodiest"/>
    <property type="match status" value="1"/>
</dbReference>
<evidence type="ECO:0000256" key="4">
    <source>
        <dbReference type="ARBA" id="ARBA00022502"/>
    </source>
</evidence>
<evidence type="ECO:0000256" key="5">
    <source>
        <dbReference type="ARBA" id="ARBA00022679"/>
    </source>
</evidence>
<feature type="transmembrane region" description="Helical" evidence="12">
    <location>
        <begin position="703"/>
        <end position="724"/>
    </location>
</feature>
<feature type="transmembrane region" description="Helical" evidence="12">
    <location>
        <begin position="865"/>
        <end position="887"/>
    </location>
</feature>
<dbReference type="UniPathway" id="UPA00196"/>
<dbReference type="GO" id="GO:0051377">
    <property type="term" value="F:mannose-ethanolamine phosphotransferase activity"/>
    <property type="evidence" value="ECO:0007669"/>
    <property type="project" value="InterPro"/>
</dbReference>
<keyword evidence="8 12" id="KW-1133">Transmembrane helix</keyword>
<keyword evidence="9 12" id="KW-0472">Membrane</keyword>
<evidence type="ECO:0000256" key="9">
    <source>
        <dbReference type="ARBA" id="ARBA00023136"/>
    </source>
</evidence>
<evidence type="ECO:0000256" key="10">
    <source>
        <dbReference type="ARBA" id="ARBA00023180"/>
    </source>
</evidence>
<dbReference type="InterPro" id="IPR017850">
    <property type="entry name" value="Alkaline_phosphatase_core_sf"/>
</dbReference>
<dbReference type="PANTHER" id="PTHR23071">
    <property type="entry name" value="PHOSPHATIDYLINOSITOL GLYCAN"/>
    <property type="match status" value="1"/>
</dbReference>
<keyword evidence="5" id="KW-0808">Transferase</keyword>
<dbReference type="GO" id="GO:0006506">
    <property type="term" value="P:GPI anchor biosynthetic process"/>
    <property type="evidence" value="ECO:0007669"/>
    <property type="project" value="UniProtKB-UniPathway"/>
</dbReference>
<organism evidence="13 14">
    <name type="scientific">Smittium simulii</name>
    <dbReference type="NCBI Taxonomy" id="133385"/>
    <lineage>
        <taxon>Eukaryota</taxon>
        <taxon>Fungi</taxon>
        <taxon>Fungi incertae sedis</taxon>
        <taxon>Zoopagomycota</taxon>
        <taxon>Kickxellomycotina</taxon>
        <taxon>Harpellomycetes</taxon>
        <taxon>Harpellales</taxon>
        <taxon>Legeriomycetaceae</taxon>
        <taxon>Smittium</taxon>
    </lineage>
</organism>
<feature type="transmembrane region" description="Helical" evidence="12">
    <location>
        <begin position="893"/>
        <end position="916"/>
    </location>
</feature>
<dbReference type="Gene3D" id="3.40.720.10">
    <property type="entry name" value="Alkaline Phosphatase, subunit A"/>
    <property type="match status" value="1"/>
</dbReference>
<dbReference type="GO" id="GO:0005789">
    <property type="term" value="C:endoplasmic reticulum membrane"/>
    <property type="evidence" value="ECO:0007669"/>
    <property type="project" value="UniProtKB-SubCell"/>
</dbReference>
<feature type="transmembrane region" description="Helical" evidence="12">
    <location>
        <begin position="1202"/>
        <end position="1223"/>
    </location>
</feature>
<evidence type="ECO:0000256" key="11">
    <source>
        <dbReference type="SAM" id="MobiDB-lite"/>
    </source>
</evidence>
<keyword evidence="4" id="KW-0337">GPI-anchor biosynthesis</keyword>
<feature type="transmembrane region" description="Helical" evidence="12">
    <location>
        <begin position="787"/>
        <end position="805"/>
    </location>
</feature>
<comment type="subcellular location">
    <subcellularLocation>
        <location evidence="1">Endoplasmic reticulum membrane</location>
        <topology evidence="1">Multi-pass membrane protein</topology>
    </subcellularLocation>
</comment>
<evidence type="ECO:0000256" key="8">
    <source>
        <dbReference type="ARBA" id="ARBA00022989"/>
    </source>
</evidence>
<accession>A0A2T9YMA3</accession>
<feature type="region of interest" description="Disordered" evidence="11">
    <location>
        <begin position="1081"/>
        <end position="1112"/>
    </location>
</feature>
<name>A0A2T9YMA3_9FUNG</name>
<feature type="transmembrane region" description="Helical" evidence="12">
    <location>
        <begin position="12"/>
        <end position="31"/>
    </location>
</feature>
<keyword evidence="7" id="KW-0256">Endoplasmic reticulum</keyword>
<gene>
    <name evidence="13" type="ORF">BB561_003265</name>
</gene>
<comment type="caution">
    <text evidence="13">The sequence shown here is derived from an EMBL/GenBank/DDBJ whole genome shotgun (WGS) entry which is preliminary data.</text>
</comment>
<evidence type="ECO:0000256" key="7">
    <source>
        <dbReference type="ARBA" id="ARBA00022824"/>
    </source>
</evidence>
<feature type="transmembrane region" description="Helical" evidence="12">
    <location>
        <begin position="1320"/>
        <end position="1340"/>
    </location>
</feature>
<comment type="similarity">
    <text evidence="3">Belongs to the PIGG/PIGN/PIGO family. PIGO subfamily.</text>
</comment>
<proteinExistence type="inferred from homology"/>
<dbReference type="EMBL" id="MBFR01000128">
    <property type="protein sequence ID" value="PVU93452.1"/>
    <property type="molecule type" value="Genomic_DNA"/>
</dbReference>
<evidence type="ECO:0000256" key="2">
    <source>
        <dbReference type="ARBA" id="ARBA00004687"/>
    </source>
</evidence>
<dbReference type="InterPro" id="IPR039524">
    <property type="entry name" value="PIGO/GPI13"/>
</dbReference>
<keyword evidence="14" id="KW-1185">Reference proteome</keyword>
<dbReference type="InterPro" id="IPR037675">
    <property type="entry name" value="PIG-O_N"/>
</dbReference>
<reference evidence="13 14" key="1">
    <citation type="journal article" date="2018" name="MBio">
        <title>Comparative Genomics Reveals the Core Gene Toolbox for the Fungus-Insect Symbiosis.</title>
        <authorList>
            <person name="Wang Y."/>
            <person name="Stata M."/>
            <person name="Wang W."/>
            <person name="Stajich J.E."/>
            <person name="White M.M."/>
            <person name="Moncalvo J.M."/>
        </authorList>
    </citation>
    <scope>NUCLEOTIDE SEQUENCE [LARGE SCALE GENOMIC DNA]</scope>
    <source>
        <strain evidence="13 14">SWE-8-4</strain>
    </source>
</reference>
<evidence type="ECO:0000313" key="14">
    <source>
        <dbReference type="Proteomes" id="UP000245383"/>
    </source>
</evidence>
<feature type="transmembrane region" description="Helical" evidence="12">
    <location>
        <begin position="1046"/>
        <end position="1065"/>
    </location>
</feature>
<dbReference type="OrthoDB" id="272139at2759"/>
<feature type="transmembrane region" description="Helical" evidence="12">
    <location>
        <begin position="937"/>
        <end position="962"/>
    </location>
</feature>
<sequence length="1393" mass="157404">MSKNSSNGAISQLTVLFLFTFWLLGTSVYIFSRGFLLSRFELPNLSSAKSLPVGNTIDHCLFFQTTEFQNGSEQTKLNATGNWIAPQFDRAIVLIVDALRIDFSAYNYSNSVTVSKNIAFNNKKFPGIESPLSSDLPNTDNAANSNYRNRMPNLANLIQNKKEFCKLYRFRADPPTTTLQRLKGLTTGQLPTFIDAGSNFAGSSINEDNWFFQFYNSVKSNKHSNIAFMGDDTWSNIFPSALSSKINPKTFRTTNIHHNINSSLSSSNDLNLKKSWVYSRPFPSLDVWDLDTVDDGILSRLPSFLLPNLSLVDPYLNASFQNKLNYLQKQWKDLVTFKTAFDHPDFSNNSVLADLNDWDLVIAHTLGVDHVGHRYGPDHREMSRKLDQMDKTISLIIESLDFDSSIITNSNQSNISIIDKKKTIFFVLGDHGMNSKGDHGGDSDEELDATLFVYSTEPIFLENSSSRVNQTLIYSFNILNDLNSKLGIYTDSDLRNPFSHNGHSTNSTPIRSVLQVDWVPTMSLLLGLPIPFNSLGSIVTDLFANGSLLTNTPTLSAIKYLKTLNTDYFNSGEPKNEKVLEIYLSHNKENNFIKSQEWSLLYSLRLNAAQLFEYLRSYDLHSNKSGFSAEMKMRWSKFYKIAQNSYFDLLEFRNTMNSDNSANKSENQATLENLEETVSANYIVFMRLVLADLKKVWAQFDNLLIVFGLLSTALSLAVIARLAYLIHYYDMKTISTVTFKSFMYGLICSYILSKAQSLMCLILSLVFPTLATSIKKFSAALSFDHSIWLANSFIVLGFFYTSFSIPPLTVRTETKIVPWFSLLLKKRWFSPISQKRITPIIAIALVLLHCLIFSSNSFTINEDKIVMYLLQTLIIWLCCIAICNFIYSNNYQNLSSLASLVACLIINRFIALSTVCREEENTLCRPTFYGSSQKSSITLSTVSLCLINIIFAIGFPGILYYQLYKSFSLPPTNLWTSVTFGLCMLISSFYWLIDSVQGTLDETISHNILSGAFKNGKPATKSFTYFITSWIGSINSSKLDFLKLHLPRLTFVLAFGIGLSLWLKIPFEVNFLKAKSNNFPKSKQTTTRDKKQRLKKDSSSSNKNQNDNDEYYINRPDFRGSDFNYTKTAQRYAFIALPYQNAYGASHIMYLTLLFAIFYAVSPPMGGIALGMMLIIIVLLIKSFNNIFDEENKVLSFWQKDFVIIVIITQISYLFYFATGHQFTIPSIQWSVAFIGLKSMSMILSGTLVFFNTMAAPMLATASIPLITFWLFNPETAKSSSRIHDQNEETINNNTNSQFESTGSSSNHSAVILSRITRNLLVAILIQGAITLFSMIFAAHFKRHLMVWKIFCPRFIFSVIVLVSITSCAYISAVASCVQLVTGSKLSKNIYGL</sequence>
<evidence type="ECO:0000256" key="6">
    <source>
        <dbReference type="ARBA" id="ARBA00022692"/>
    </source>
</evidence>
<feature type="transmembrane region" description="Helical" evidence="12">
    <location>
        <begin position="836"/>
        <end position="853"/>
    </location>
</feature>
<comment type="pathway">
    <text evidence="2">Glycolipid biosynthesis; glycosylphosphatidylinositol-anchor biosynthesis.</text>
</comment>
<keyword evidence="6 12" id="KW-0812">Transmembrane</keyword>
<dbReference type="SUPFAM" id="SSF53649">
    <property type="entry name" value="Alkaline phosphatase-like"/>
    <property type="match status" value="1"/>
</dbReference>
<dbReference type="STRING" id="133385.A0A2T9YMA3"/>
<feature type="transmembrane region" description="Helical" evidence="12">
    <location>
        <begin position="1355"/>
        <end position="1381"/>
    </location>
</feature>
<keyword evidence="10" id="KW-0325">Glycoprotein</keyword>
<evidence type="ECO:0000256" key="12">
    <source>
        <dbReference type="SAM" id="Phobius"/>
    </source>
</evidence>
<evidence type="ECO:0000313" key="13">
    <source>
        <dbReference type="EMBL" id="PVU93452.1"/>
    </source>
</evidence>
<feature type="transmembrane region" description="Helical" evidence="12">
    <location>
        <begin position="744"/>
        <end position="767"/>
    </location>
</feature>
<evidence type="ECO:0000256" key="3">
    <source>
        <dbReference type="ARBA" id="ARBA00008695"/>
    </source>
</evidence>
<dbReference type="PANTHER" id="PTHR23071:SF1">
    <property type="entry name" value="GPI ETHANOLAMINE PHOSPHATE TRANSFERASE 3"/>
    <property type="match status" value="1"/>
</dbReference>
<feature type="transmembrane region" description="Helical" evidence="12">
    <location>
        <begin position="974"/>
        <end position="993"/>
    </location>
</feature>
<dbReference type="Proteomes" id="UP000245383">
    <property type="component" value="Unassembled WGS sequence"/>
</dbReference>
<evidence type="ECO:0000256" key="1">
    <source>
        <dbReference type="ARBA" id="ARBA00004477"/>
    </source>
</evidence>
<dbReference type="InterPro" id="IPR002591">
    <property type="entry name" value="Phosphodiest/P_Trfase"/>
</dbReference>
<feature type="transmembrane region" description="Helical" evidence="12">
    <location>
        <begin position="1148"/>
        <end position="1181"/>
    </location>
</feature>
<feature type="transmembrane region" description="Helical" evidence="12">
    <location>
        <begin position="1243"/>
        <end position="1272"/>
    </location>
</feature>
<dbReference type="CDD" id="cd16023">
    <property type="entry name" value="GPI_EPT_3"/>
    <property type="match status" value="1"/>
</dbReference>